<feature type="transmembrane region" description="Helical" evidence="9">
    <location>
        <begin position="82"/>
        <end position="103"/>
    </location>
</feature>
<reference evidence="11" key="1">
    <citation type="journal article" date="2019" name="Int. J. Syst. Evol. Microbiol.">
        <title>The Global Catalogue of Microorganisms (GCM) 10K type strain sequencing project: providing services to taxonomists for standard genome sequencing and annotation.</title>
        <authorList>
            <consortium name="The Broad Institute Genomics Platform"/>
            <consortium name="The Broad Institute Genome Sequencing Center for Infectious Disease"/>
            <person name="Wu L."/>
            <person name="Ma J."/>
        </authorList>
    </citation>
    <scope>NUCLEOTIDE SEQUENCE [LARGE SCALE GENOMIC DNA]</scope>
    <source>
        <strain evidence="11">CCUG 56607</strain>
    </source>
</reference>
<gene>
    <name evidence="9 10" type="primary">mscL</name>
    <name evidence="10" type="ORF">ACFQ2J_08060</name>
</gene>
<comment type="similarity">
    <text evidence="9">Belongs to the MscL family.</text>
</comment>
<evidence type="ECO:0000256" key="6">
    <source>
        <dbReference type="ARBA" id="ARBA00023065"/>
    </source>
</evidence>
<evidence type="ECO:0000256" key="2">
    <source>
        <dbReference type="ARBA" id="ARBA00022448"/>
    </source>
</evidence>
<dbReference type="InterPro" id="IPR001185">
    <property type="entry name" value="MS_channel"/>
</dbReference>
<keyword evidence="11" id="KW-1185">Reference proteome</keyword>
<keyword evidence="3 9" id="KW-1003">Cell membrane</keyword>
<dbReference type="InterPro" id="IPR036019">
    <property type="entry name" value="MscL_channel"/>
</dbReference>
<evidence type="ECO:0000256" key="8">
    <source>
        <dbReference type="ARBA" id="ARBA00023303"/>
    </source>
</evidence>
<name>A0ABW3L0X3_9BACI</name>
<organism evidence="10 11">
    <name type="scientific">Thalassobacillus hwangdonensis</name>
    <dbReference type="NCBI Taxonomy" id="546108"/>
    <lineage>
        <taxon>Bacteria</taxon>
        <taxon>Bacillati</taxon>
        <taxon>Bacillota</taxon>
        <taxon>Bacilli</taxon>
        <taxon>Bacillales</taxon>
        <taxon>Bacillaceae</taxon>
        <taxon>Thalassobacillus</taxon>
    </lineage>
</organism>
<dbReference type="NCBIfam" id="TIGR00220">
    <property type="entry name" value="mscL"/>
    <property type="match status" value="1"/>
</dbReference>
<evidence type="ECO:0000256" key="5">
    <source>
        <dbReference type="ARBA" id="ARBA00022989"/>
    </source>
</evidence>
<dbReference type="EMBL" id="JBHTKL010000002">
    <property type="protein sequence ID" value="MFD1019144.1"/>
    <property type="molecule type" value="Genomic_DNA"/>
</dbReference>
<dbReference type="RefSeq" id="WP_386058507.1">
    <property type="nucleotide sequence ID" value="NZ_JBHTKL010000002.1"/>
</dbReference>
<proteinExistence type="inferred from homology"/>
<keyword evidence="6 9" id="KW-0406">Ion transport</keyword>
<evidence type="ECO:0000256" key="9">
    <source>
        <dbReference type="HAMAP-Rule" id="MF_00115"/>
    </source>
</evidence>
<evidence type="ECO:0000256" key="3">
    <source>
        <dbReference type="ARBA" id="ARBA00022475"/>
    </source>
</evidence>
<protein>
    <recommendedName>
        <fullName evidence="9">Large-conductance mechanosensitive channel</fullName>
    </recommendedName>
</protein>
<keyword evidence="7 9" id="KW-0472">Membrane</keyword>
<comment type="subcellular location">
    <subcellularLocation>
        <location evidence="9">Cell membrane</location>
        <topology evidence="9">Multi-pass membrane protein</topology>
    </subcellularLocation>
    <subcellularLocation>
        <location evidence="1">Membrane</location>
        <topology evidence="1">Multi-pass membrane protein</topology>
    </subcellularLocation>
</comment>
<comment type="subunit">
    <text evidence="9">Homopentamer.</text>
</comment>
<comment type="function">
    <text evidence="9">Channel that opens in response to stretch forces in the membrane lipid bilayer. May participate in the regulation of osmotic pressure changes within the cell.</text>
</comment>
<keyword evidence="4 9" id="KW-0812">Transmembrane</keyword>
<evidence type="ECO:0000313" key="10">
    <source>
        <dbReference type="EMBL" id="MFD1019144.1"/>
    </source>
</evidence>
<dbReference type="SUPFAM" id="SSF81330">
    <property type="entry name" value="Gated mechanosensitive channel"/>
    <property type="match status" value="1"/>
</dbReference>
<keyword evidence="5 9" id="KW-1133">Transmembrane helix</keyword>
<keyword evidence="2 9" id="KW-0813">Transport</keyword>
<evidence type="ECO:0000256" key="1">
    <source>
        <dbReference type="ARBA" id="ARBA00004141"/>
    </source>
</evidence>
<sequence length="167" mass="18570">MRLIQEFRQFAIRGNAAEMGIGIVLGAAFSGLIDSLVTDILLPPVGLLLAKMNFTDLFISLNGVAYSSLNEAKEAGAATINYGLFISTSIRFIFILFAVFLVVRQMNRWKKPHQRPIDSMTRKECPFCCTPIPSKAIICPNCGSELKEISDGKPQEKRVSKFRVKIK</sequence>
<dbReference type="Pfam" id="PF01741">
    <property type="entry name" value="MscL"/>
    <property type="match status" value="1"/>
</dbReference>
<dbReference type="Gene3D" id="1.10.1200.120">
    <property type="entry name" value="Large-conductance mechanosensitive channel, MscL, domain 1"/>
    <property type="match status" value="1"/>
</dbReference>
<dbReference type="PANTHER" id="PTHR30266:SF2">
    <property type="entry name" value="LARGE-CONDUCTANCE MECHANOSENSITIVE CHANNEL"/>
    <property type="match status" value="1"/>
</dbReference>
<evidence type="ECO:0000313" key="11">
    <source>
        <dbReference type="Proteomes" id="UP001596990"/>
    </source>
</evidence>
<keyword evidence="8 9" id="KW-0407">Ion channel</keyword>
<dbReference type="Proteomes" id="UP001596990">
    <property type="component" value="Unassembled WGS sequence"/>
</dbReference>
<dbReference type="HAMAP" id="MF_00115">
    <property type="entry name" value="MscL"/>
    <property type="match status" value="1"/>
</dbReference>
<feature type="transmembrane region" description="Helical" evidence="9">
    <location>
        <begin position="21"/>
        <end position="42"/>
    </location>
</feature>
<dbReference type="PRINTS" id="PR01264">
    <property type="entry name" value="MECHCHANNEL"/>
</dbReference>
<evidence type="ECO:0000256" key="7">
    <source>
        <dbReference type="ARBA" id="ARBA00023136"/>
    </source>
</evidence>
<evidence type="ECO:0000256" key="4">
    <source>
        <dbReference type="ARBA" id="ARBA00022692"/>
    </source>
</evidence>
<dbReference type="PANTHER" id="PTHR30266">
    <property type="entry name" value="MECHANOSENSITIVE CHANNEL MSCL"/>
    <property type="match status" value="1"/>
</dbReference>
<accession>A0ABW3L0X3</accession>
<comment type="caution">
    <text evidence="10">The sequence shown here is derived from an EMBL/GenBank/DDBJ whole genome shotgun (WGS) entry which is preliminary data.</text>
</comment>
<dbReference type="InterPro" id="IPR037673">
    <property type="entry name" value="MSC/AndL"/>
</dbReference>